<dbReference type="InterPro" id="IPR020845">
    <property type="entry name" value="AMP-binding_CS"/>
</dbReference>
<dbReference type="Pfam" id="PF13193">
    <property type="entry name" value="AMP-binding_C"/>
    <property type="match status" value="1"/>
</dbReference>
<name>A0A2B4RH14_STYPI</name>
<evidence type="ECO:0000256" key="8">
    <source>
        <dbReference type="ARBA" id="ARBA00023098"/>
    </source>
</evidence>
<dbReference type="FunFam" id="3.30.300.30:FF:000005">
    <property type="entry name" value="Acyl-coenzyme A synthetase ACSM5, mitochondrial"/>
    <property type="match status" value="1"/>
</dbReference>
<evidence type="ECO:0000256" key="3">
    <source>
        <dbReference type="ARBA" id="ARBA00022598"/>
    </source>
</evidence>
<dbReference type="Gene3D" id="3.40.50.12780">
    <property type="entry name" value="N-terminal domain of ligase-like"/>
    <property type="match status" value="1"/>
</dbReference>
<evidence type="ECO:0000313" key="16">
    <source>
        <dbReference type="Proteomes" id="UP000225706"/>
    </source>
</evidence>
<evidence type="ECO:0000313" key="15">
    <source>
        <dbReference type="EMBL" id="PFX17664.1"/>
    </source>
</evidence>
<dbReference type="SUPFAM" id="SSF56801">
    <property type="entry name" value="Acetyl-CoA synthetase-like"/>
    <property type="match status" value="1"/>
</dbReference>
<accession>A0A2B4RH14</accession>
<dbReference type="Proteomes" id="UP000225706">
    <property type="component" value="Unassembled WGS sequence"/>
</dbReference>
<evidence type="ECO:0000259" key="12">
    <source>
        <dbReference type="Pfam" id="PF00501"/>
    </source>
</evidence>
<dbReference type="GO" id="GO:0046872">
    <property type="term" value="F:metal ion binding"/>
    <property type="evidence" value="ECO:0007669"/>
    <property type="project" value="UniProtKB-KW"/>
</dbReference>
<keyword evidence="16" id="KW-1185">Reference proteome</keyword>
<dbReference type="GO" id="GO:0016757">
    <property type="term" value="F:glycosyltransferase activity"/>
    <property type="evidence" value="ECO:0007669"/>
    <property type="project" value="InterPro"/>
</dbReference>
<dbReference type="OrthoDB" id="6614653at2759"/>
<keyword evidence="7" id="KW-0460">Magnesium</keyword>
<feature type="domain" description="AMP-binding enzyme C-terminal" evidence="14">
    <location>
        <begin position="1047"/>
        <end position="1126"/>
    </location>
</feature>
<dbReference type="InterPro" id="IPR042099">
    <property type="entry name" value="ANL_N_sf"/>
</dbReference>
<evidence type="ECO:0000259" key="13">
    <source>
        <dbReference type="Pfam" id="PF04577"/>
    </source>
</evidence>
<evidence type="ECO:0000256" key="4">
    <source>
        <dbReference type="ARBA" id="ARBA00022723"/>
    </source>
</evidence>
<sequence>MDVLPWGGMGGVLRRPLLFTQYHPVCGSQAQVGIYKVEDLRYLSSHLSGLQGTNDQIGKRNREGDSYFSTGDDSDPHTCRKLGECEGTSGRSQQCWGYEPGCNSPDKWYIKPQCYDNLSGRHFRTIEDKIYHFWKESDFGFVKSVQDSLQLVCKPKEYQADGSSLVCSKQLTYCKAKHLFMDFRSMPNGQSTSKSDKLKPQKIGGFCEVDASALSEEGKYRMELSSWLNEVEDFSSLPFKPNQEEYCDVLVEKPTFFMKLDAVVNMYHHFCDFFNLYLTQHVNGSFDTDVNIVLWEKHARRSLGNFGVTWKVFTSHPVLYLGKEYENKRVCFKEAIFALLPRMVFGLYYNTPLTPGCSKSGLFKAFSEHVMGRLGIIQERNLQNSSEPIRITLLSRGTKFRKILNENEITHALDTYPGVKLNVSKYSWDIPFIEQLKRSHNTDLFIGMHGAGLSHALFLPDWANLFELGVSYTTWENEDKVVEHTEELHPQYSDHPKFRNYAFDVREFMRLVERTVKKSNSAITLVANEMRLVYLASALRFRYQLGRSSRIHRGSVAAIKCIFSRWNSGHVHSTTPPVFDSKVGFTDYEKERREFHIRVPEYFNFANVLDDWAQKEKALVSNQTGERTEKNPAFWWVDDKGKQIKWSFQQLTENSRRTANVLAGACEVQRGDRVMVILPRLPEWWLINIACLRTGNVISPGSTQLRAKDIESRLLTSKATCIIADPESAMFVDEVANCSPYLKSKLLVKEDEKSPDKRGWLPFQELYAQASNEHKCEETLSSEPMTLFFTSGTTGLPKMAEHTHASSGLGHAITGKYWLDNIPEDVHWNLSDTGWAKSAYSSVFGPWSQGACVFVYHKARFEPVAILDALQKYPISTFCSAPTVYRMMIQEDLSKYKFPSLRHCLSAGEPLNPEVVTEWREQTGLEIREGYGQTETTLLCGTFRCLENRPGSMGKPAPGYNLTIVDEKGNECPDGVEGEVVVELSPNRPIGLFTRYVDDPDRTNAVFHDNFYWTGDKAYKDKDGYFYFVGRSDDVILSAGYRIGPFEVENALIEHQAVAEAAVVSSPDTLRGEIVKAFVILSPRFTGDKESLVKELQDHVKEITAPYKYPRKIEFVENLPKTVSGKIRRVELRQKEWS</sequence>
<dbReference type="InterPro" id="IPR049625">
    <property type="entry name" value="Glyco_transf_61_cat"/>
</dbReference>
<evidence type="ECO:0000256" key="1">
    <source>
        <dbReference type="ARBA" id="ARBA00004173"/>
    </source>
</evidence>
<gene>
    <name evidence="15" type="primary">ACSM3</name>
    <name evidence="15" type="ORF">AWC38_SpisGene17991</name>
</gene>
<dbReference type="PANTHER" id="PTHR43605">
    <property type="entry name" value="ACYL-COENZYME A SYNTHETASE"/>
    <property type="match status" value="1"/>
</dbReference>
<comment type="catalytic activity">
    <reaction evidence="11">
        <text>a medium-chain fatty acid + ATP + CoA = a medium-chain fatty acyl-CoA + AMP + diphosphate</text>
        <dbReference type="Rhea" id="RHEA:48340"/>
        <dbReference type="ChEBI" id="CHEBI:30616"/>
        <dbReference type="ChEBI" id="CHEBI:33019"/>
        <dbReference type="ChEBI" id="CHEBI:57287"/>
        <dbReference type="ChEBI" id="CHEBI:59558"/>
        <dbReference type="ChEBI" id="CHEBI:90546"/>
        <dbReference type="ChEBI" id="CHEBI:456215"/>
        <dbReference type="EC" id="6.2.1.2"/>
    </reaction>
    <physiologicalReaction direction="left-to-right" evidence="11">
        <dbReference type="Rhea" id="RHEA:48341"/>
    </physiologicalReaction>
</comment>
<dbReference type="EC" id="6.2.1.2" evidence="10"/>
<organism evidence="15 16">
    <name type="scientific">Stylophora pistillata</name>
    <name type="common">Smooth cauliflower coral</name>
    <dbReference type="NCBI Taxonomy" id="50429"/>
    <lineage>
        <taxon>Eukaryota</taxon>
        <taxon>Metazoa</taxon>
        <taxon>Cnidaria</taxon>
        <taxon>Anthozoa</taxon>
        <taxon>Hexacorallia</taxon>
        <taxon>Scleractinia</taxon>
        <taxon>Astrocoeniina</taxon>
        <taxon>Pocilloporidae</taxon>
        <taxon>Stylophora</taxon>
    </lineage>
</organism>
<dbReference type="PROSITE" id="PS00455">
    <property type="entry name" value="AMP_BINDING"/>
    <property type="match status" value="1"/>
</dbReference>
<feature type="domain" description="AMP-dependent synthetase/ligase" evidence="12">
    <location>
        <begin position="626"/>
        <end position="982"/>
    </location>
</feature>
<evidence type="ECO:0000256" key="6">
    <source>
        <dbReference type="ARBA" id="ARBA00022840"/>
    </source>
</evidence>
<keyword evidence="6" id="KW-0067">ATP-binding</keyword>
<keyword evidence="8" id="KW-0443">Lipid metabolism</keyword>
<dbReference type="EMBL" id="LSMT01000457">
    <property type="protein sequence ID" value="PFX17664.1"/>
    <property type="molecule type" value="Genomic_DNA"/>
</dbReference>
<dbReference type="Pfam" id="PF00501">
    <property type="entry name" value="AMP-binding"/>
    <property type="match status" value="1"/>
</dbReference>
<keyword evidence="9" id="KW-0496">Mitochondrion</keyword>
<dbReference type="STRING" id="50429.A0A2B4RH14"/>
<evidence type="ECO:0000256" key="10">
    <source>
        <dbReference type="ARBA" id="ARBA00039009"/>
    </source>
</evidence>
<evidence type="ECO:0000256" key="11">
    <source>
        <dbReference type="ARBA" id="ARBA00048477"/>
    </source>
</evidence>
<reference evidence="16" key="1">
    <citation type="journal article" date="2017" name="bioRxiv">
        <title>Comparative analysis of the genomes of Stylophora pistillata and Acropora digitifera provides evidence for extensive differences between species of corals.</title>
        <authorList>
            <person name="Voolstra C.R."/>
            <person name="Li Y."/>
            <person name="Liew Y.J."/>
            <person name="Baumgarten S."/>
            <person name="Zoccola D."/>
            <person name="Flot J.-F."/>
            <person name="Tambutte S."/>
            <person name="Allemand D."/>
            <person name="Aranda M."/>
        </authorList>
    </citation>
    <scope>NUCLEOTIDE SEQUENCE [LARGE SCALE GENOMIC DNA]</scope>
</reference>
<dbReference type="AlphaFoldDB" id="A0A2B4RH14"/>
<dbReference type="GO" id="GO:0004321">
    <property type="term" value="F:fatty-acyl-CoA synthase activity"/>
    <property type="evidence" value="ECO:0007669"/>
    <property type="project" value="TreeGrafter"/>
</dbReference>
<evidence type="ECO:0000256" key="5">
    <source>
        <dbReference type="ARBA" id="ARBA00022741"/>
    </source>
</evidence>
<dbReference type="InterPro" id="IPR051087">
    <property type="entry name" value="Mitochondrial_ACSM"/>
</dbReference>
<evidence type="ECO:0000256" key="9">
    <source>
        <dbReference type="ARBA" id="ARBA00023128"/>
    </source>
</evidence>
<dbReference type="InterPro" id="IPR025110">
    <property type="entry name" value="AMP-bd_C"/>
</dbReference>
<dbReference type="InterPro" id="IPR045851">
    <property type="entry name" value="AMP-bd_C_sf"/>
</dbReference>
<proteinExistence type="inferred from homology"/>
<keyword evidence="4" id="KW-0479">Metal-binding</keyword>
<dbReference type="GO" id="GO:0006637">
    <property type="term" value="P:acyl-CoA metabolic process"/>
    <property type="evidence" value="ECO:0007669"/>
    <property type="project" value="TreeGrafter"/>
</dbReference>
<dbReference type="Pfam" id="PF04577">
    <property type="entry name" value="Glyco_transf_61"/>
    <property type="match status" value="1"/>
</dbReference>
<dbReference type="InterPro" id="IPR000873">
    <property type="entry name" value="AMP-dep_synth/lig_dom"/>
</dbReference>
<dbReference type="Gene3D" id="3.30.300.30">
    <property type="match status" value="1"/>
</dbReference>
<keyword evidence="3" id="KW-0436">Ligase</keyword>
<evidence type="ECO:0000256" key="7">
    <source>
        <dbReference type="ARBA" id="ARBA00022842"/>
    </source>
</evidence>
<evidence type="ECO:0000256" key="2">
    <source>
        <dbReference type="ARBA" id="ARBA00006432"/>
    </source>
</evidence>
<feature type="domain" description="Glycosyltransferase 61 catalytic" evidence="13">
    <location>
        <begin position="378"/>
        <end position="463"/>
    </location>
</feature>
<dbReference type="FunFam" id="3.40.50.12780:FF:000007">
    <property type="entry name" value="Acyl-coenzyme A synthetase ACSM2A, mitochondrial"/>
    <property type="match status" value="1"/>
</dbReference>
<dbReference type="GO" id="GO:0005759">
    <property type="term" value="C:mitochondrial matrix"/>
    <property type="evidence" value="ECO:0007669"/>
    <property type="project" value="TreeGrafter"/>
</dbReference>
<dbReference type="PANTHER" id="PTHR43605:SF10">
    <property type="entry name" value="ACYL-COA SYNTHETASE MEDIUM CHAIN FAMILY MEMBER 3"/>
    <property type="match status" value="1"/>
</dbReference>
<evidence type="ECO:0000259" key="14">
    <source>
        <dbReference type="Pfam" id="PF13193"/>
    </source>
</evidence>
<comment type="caution">
    <text evidence="15">The sequence shown here is derived from an EMBL/GenBank/DDBJ whole genome shotgun (WGS) entry which is preliminary data.</text>
</comment>
<keyword evidence="5" id="KW-0547">Nucleotide-binding</keyword>
<dbReference type="GO" id="GO:0006633">
    <property type="term" value="P:fatty acid biosynthetic process"/>
    <property type="evidence" value="ECO:0007669"/>
    <property type="project" value="TreeGrafter"/>
</dbReference>
<protein>
    <recommendedName>
        <fullName evidence="10">medium-chain acyl-CoA ligase</fullName>
        <ecNumber evidence="10">6.2.1.2</ecNumber>
    </recommendedName>
</protein>
<comment type="similarity">
    <text evidence="2">Belongs to the ATP-dependent AMP-binding enzyme family.</text>
</comment>
<comment type="subcellular location">
    <subcellularLocation>
        <location evidence="1">Mitochondrion</location>
    </subcellularLocation>
</comment>
<dbReference type="GO" id="GO:0005524">
    <property type="term" value="F:ATP binding"/>
    <property type="evidence" value="ECO:0007669"/>
    <property type="project" value="UniProtKB-KW"/>
</dbReference>
<dbReference type="GO" id="GO:0031956">
    <property type="term" value="F:medium-chain fatty acid-CoA ligase activity"/>
    <property type="evidence" value="ECO:0007669"/>
    <property type="project" value="UniProtKB-EC"/>
</dbReference>